<dbReference type="InterPro" id="IPR013830">
    <property type="entry name" value="SGNH_hydro"/>
</dbReference>
<dbReference type="EMBL" id="CP042387">
    <property type="protein sequence ID" value="QEA44164.1"/>
    <property type="molecule type" value="Genomic_DNA"/>
</dbReference>
<name>A0AAP9ECY2_LEULA</name>
<accession>A0AAP9ECY2</accession>
<proteinExistence type="predicted"/>
<dbReference type="AlphaFoldDB" id="A0AAP9ECY2"/>
<dbReference type="RefSeq" id="WP_147001075.1">
    <property type="nucleotide sequence ID" value="NZ_CP042387.1"/>
</dbReference>
<organism evidence="2 3">
    <name type="scientific">Leuconostoc lactis</name>
    <dbReference type="NCBI Taxonomy" id="1246"/>
    <lineage>
        <taxon>Bacteria</taxon>
        <taxon>Bacillati</taxon>
        <taxon>Bacillota</taxon>
        <taxon>Bacilli</taxon>
        <taxon>Lactobacillales</taxon>
        <taxon>Lactobacillaceae</taxon>
        <taxon>Leuconostoc</taxon>
    </lineage>
</organism>
<evidence type="ECO:0000259" key="1">
    <source>
        <dbReference type="Pfam" id="PF13472"/>
    </source>
</evidence>
<evidence type="ECO:0000313" key="2">
    <source>
        <dbReference type="EMBL" id="QEA44164.1"/>
    </source>
</evidence>
<protein>
    <recommendedName>
        <fullName evidence="1">SGNH hydrolase-type esterase domain-containing protein</fullName>
    </recommendedName>
</protein>
<evidence type="ECO:0000313" key="3">
    <source>
        <dbReference type="Proteomes" id="UP000321298"/>
    </source>
</evidence>
<dbReference type="SUPFAM" id="SSF52266">
    <property type="entry name" value="SGNH hydrolase"/>
    <property type="match status" value="1"/>
</dbReference>
<sequence length="848" mass="91818">MDKLITNLDTNLGPVLREQLDTNFQKIQNGIDGQSDSLNKQIETMLGDVPLQDKNEVTQARIDRNGVPYQILKGRLDVNQSTAETALKEERITGAEVQSARTNTSGKTYPSLGDRINDEEASLINNMNAKISQISSVPETFANLSALQSTYPNGKTGLFVTADTGHKYIWANGSWSDAGIYQSIGIADGSIDSIKLKTTIVDNNKLGKTYTATSGTTDLYIINEPISAPGIVNIVGKFFAGTVNLYLLKKISDKYVVINRITRTVVDGWQTIFSDFYAEGNGDEYIAVLGKAYWSYSGGSGFYSVVSAVSTSTQFIPDKTANGDFSLFTAIENPKLSSVFNDRLEEIEAKIPINQFKNGFKDFSKYTVASTGTTYVFNEPLKQGNIIVHIDSNKSQNGSILIVKKSGLSFTVMRKIDLALSAGENVVNMNYQAAGSGDEYIASTAVVNYAYKGGFGFYQISSGSTVNNEGDVFSVDDHTDVTTDFGVYPEYQSDLNKKIENISSSVKQVSDNLDSVTPKLSLTDYTMPKYSEIVDPVGFVGRWFDKTIGGVETKTTINQGSEFYFKVKNTTTINVNFVPNTALKTPVFAYSIDGAPMTRQLTTAPTLPTVTTGEHIVRIVVEALDEHEDKWSGEKGVSFNNVTVDAGGVVTGVLPKNRKIMFFGDSITEGIRVLNMNADPDGNSATGAFPFIASSKLNAISYRVGFGASGITTGGSGQVPKLITNIDKMTASRDTPYYEPDLVVINIGTNDGAATSENFISGFNSVLDRLSVKYSGTPIFVILPFNGAKRSEITTCVNGRTNIYLVDTKGWNVETTDGVHPNIAGGVTAGQKLANSIISVLGKSYFIE</sequence>
<reference evidence="2 3" key="1">
    <citation type="submission" date="2019-06" db="EMBL/GenBank/DDBJ databases">
        <title>Genome analyses of bacteria isolated from kimchi.</title>
        <authorList>
            <person name="Lee S."/>
            <person name="Ahn S."/>
            <person name="Roh S."/>
        </authorList>
    </citation>
    <scope>NUCLEOTIDE SEQUENCE [LARGE SCALE GENOMIC DNA]</scope>
    <source>
        <strain evidence="2 3">CBA3625</strain>
    </source>
</reference>
<dbReference type="GeneID" id="66531660"/>
<feature type="domain" description="SGNH hydrolase-type esterase" evidence="1">
    <location>
        <begin position="662"/>
        <end position="791"/>
    </location>
</feature>
<dbReference type="InterPro" id="IPR036514">
    <property type="entry name" value="SGNH_hydro_sf"/>
</dbReference>
<dbReference type="Pfam" id="PF13472">
    <property type="entry name" value="Lipase_GDSL_2"/>
    <property type="match status" value="1"/>
</dbReference>
<keyword evidence="3" id="KW-1185">Reference proteome</keyword>
<dbReference type="Proteomes" id="UP000321298">
    <property type="component" value="Chromosome"/>
</dbReference>
<gene>
    <name evidence="2" type="ORF">FGL83_05585</name>
</gene>
<dbReference type="Gene3D" id="3.40.50.1110">
    <property type="entry name" value="SGNH hydrolase"/>
    <property type="match status" value="1"/>
</dbReference>